<dbReference type="EMBL" id="CP001816">
    <property type="protein sequence ID" value="ACZ12615.1"/>
    <property type="molecule type" value="Genomic_DNA"/>
</dbReference>
<reference evidence="1 2" key="2">
    <citation type="journal article" date="2010" name="Stand. Genomic Sci.">
        <title>Complete genome sequence of Sulfurospirillum deleyianum type strain (5175).</title>
        <authorList>
            <person name="Sikorski J."/>
            <person name="Lapidus A."/>
            <person name="Copeland A."/>
            <person name="Glavina Del Rio T."/>
            <person name="Nolan M."/>
            <person name="Lucas S."/>
            <person name="Chen F."/>
            <person name="Tice H."/>
            <person name="Cheng J.F."/>
            <person name="Saunders E."/>
            <person name="Bruce D."/>
            <person name="Goodwin L."/>
            <person name="Pitluck S."/>
            <person name="Ovchinnikova G."/>
            <person name="Pati A."/>
            <person name="Ivanova N."/>
            <person name="Mavromatis K."/>
            <person name="Chen A."/>
            <person name="Palaniappan K."/>
            <person name="Chain P."/>
            <person name="Land M."/>
            <person name="Hauser L."/>
            <person name="Chang Y.J."/>
            <person name="Jeffries C.D."/>
            <person name="Brettin T."/>
            <person name="Detter J.C."/>
            <person name="Han C."/>
            <person name="Rohde M."/>
            <person name="Lang E."/>
            <person name="Spring S."/>
            <person name="Goker M."/>
            <person name="Bristow J."/>
            <person name="Eisen J.A."/>
            <person name="Markowitz V."/>
            <person name="Hugenholtz P."/>
            <person name="Kyrpides N.C."/>
            <person name="Klenk H.P."/>
        </authorList>
    </citation>
    <scope>NUCLEOTIDE SEQUENCE [LARGE SCALE GENOMIC DNA]</scope>
    <source>
        <strain evidence="2">ATCC 51133 / DSM 6946 / 5175</strain>
    </source>
</reference>
<sequence length="152" mass="15895" precursor="true">MKKGFTMIELIFVIVILGILAAVAIPRLTATRDDAVISKLAANLSTLVSDAGSYYTSQGLTKWQAVTWPLLTNVQLQGSASDMSSATGDIQTNTAYMNADASHSCFTITTTVDGNMTVANGSDTSSVICIGAQSLAKDLVKTHTFGGVGITR</sequence>
<dbReference type="SUPFAM" id="SSF54523">
    <property type="entry name" value="Pili subunits"/>
    <property type="match status" value="1"/>
</dbReference>
<dbReference type="eggNOG" id="COG2165">
    <property type="taxonomic scope" value="Bacteria"/>
</dbReference>
<proteinExistence type="predicted"/>
<dbReference type="Proteomes" id="UP000002222">
    <property type="component" value="Chromosome"/>
</dbReference>
<dbReference type="InterPro" id="IPR045584">
    <property type="entry name" value="Pilin-like"/>
</dbReference>
<keyword evidence="2" id="KW-1185">Reference proteome</keyword>
<evidence type="ECO:0000313" key="1">
    <source>
        <dbReference type="EMBL" id="ACZ12615.1"/>
    </source>
</evidence>
<accession>D1B3E5</accession>
<dbReference type="Pfam" id="PF07963">
    <property type="entry name" value="N_methyl"/>
    <property type="match status" value="1"/>
</dbReference>
<gene>
    <name evidence="1" type="ordered locus">Sdel_1599</name>
</gene>
<reference evidence="2" key="1">
    <citation type="submission" date="2009-11" db="EMBL/GenBank/DDBJ databases">
        <title>The complete genome of Sulfurospirillum deleyianum DSM 6946.</title>
        <authorList>
            <consortium name="US DOE Joint Genome Institute (JGI-PGF)"/>
            <person name="Lucas S."/>
            <person name="Copeland A."/>
            <person name="Lapidus A."/>
            <person name="Glavina del Rio T."/>
            <person name="Dalin E."/>
            <person name="Tice H."/>
            <person name="Bruce D."/>
            <person name="Goodwin L."/>
            <person name="Pitluck S."/>
            <person name="Kyrpides N."/>
            <person name="Mavromatis K."/>
            <person name="Ivanova N."/>
            <person name="Ovchinnikova G."/>
            <person name="Munk A.C."/>
            <person name="Lu M."/>
            <person name="Brettin T."/>
            <person name="Detter J.C."/>
            <person name="Han C."/>
            <person name="Tapia R."/>
            <person name="Larimer F."/>
            <person name="Land M."/>
            <person name="Hauser L."/>
            <person name="Markowitz V."/>
            <person name="Cheng J.F."/>
            <person name="Hugenholtz P."/>
            <person name="Woyke T."/>
            <person name="Wu D."/>
            <person name="Aumann P."/>
            <person name="Schneider S."/>
            <person name="Lang E."/>
            <person name="Spring S."/>
            <person name="Klenk H.P."/>
            <person name="Eisen J.A."/>
        </authorList>
    </citation>
    <scope>NUCLEOTIDE SEQUENCE [LARGE SCALE GENOMIC DNA]</scope>
    <source>
        <strain evidence="2">ATCC 51133 / DSM 6946 / 5175</strain>
    </source>
</reference>
<protein>
    <submittedName>
        <fullName evidence="1">N-terminal methylation domain-containing protein</fullName>
    </submittedName>
</protein>
<dbReference type="OrthoDB" id="5356007at2"/>
<evidence type="ECO:0000313" key="2">
    <source>
        <dbReference type="Proteomes" id="UP000002222"/>
    </source>
</evidence>
<dbReference type="InterPro" id="IPR012902">
    <property type="entry name" value="N_methyl_site"/>
</dbReference>
<dbReference type="RefSeq" id="WP_012857365.1">
    <property type="nucleotide sequence ID" value="NC_013512.1"/>
</dbReference>
<organism evidence="1 2">
    <name type="scientific">Sulfurospirillum deleyianum (strain ATCC 51133 / DSM 6946 / 5175)</name>
    <dbReference type="NCBI Taxonomy" id="525898"/>
    <lineage>
        <taxon>Bacteria</taxon>
        <taxon>Pseudomonadati</taxon>
        <taxon>Campylobacterota</taxon>
        <taxon>Epsilonproteobacteria</taxon>
        <taxon>Campylobacterales</taxon>
        <taxon>Sulfurospirillaceae</taxon>
        <taxon>Sulfurospirillum</taxon>
    </lineage>
</organism>
<dbReference type="STRING" id="525898.Sdel_1599"/>
<name>D1B3E5_SULD5</name>
<dbReference type="HOGENOM" id="CLU_122738_1_0_7"/>
<dbReference type="KEGG" id="sdl:Sdel_1599"/>
<dbReference type="AlphaFoldDB" id="D1B3E5"/>
<dbReference type="NCBIfam" id="TIGR02532">
    <property type="entry name" value="IV_pilin_GFxxxE"/>
    <property type="match status" value="1"/>
</dbReference>
<dbReference type="Gene3D" id="3.30.700.10">
    <property type="entry name" value="Glycoprotein, Type 4 Pilin"/>
    <property type="match status" value="1"/>
</dbReference>